<dbReference type="PANTHER" id="PTHR48094:SF7">
    <property type="entry name" value="PROTEIN DJ-1 HOMOLOG C"/>
    <property type="match status" value="1"/>
</dbReference>
<dbReference type="Gene3D" id="3.40.50.880">
    <property type="match status" value="1"/>
</dbReference>
<dbReference type="GO" id="GO:1903189">
    <property type="term" value="P:glyoxal metabolic process"/>
    <property type="evidence" value="ECO:0007669"/>
    <property type="project" value="TreeGrafter"/>
</dbReference>
<dbReference type="InterPro" id="IPR029062">
    <property type="entry name" value="Class_I_gatase-like"/>
</dbReference>
<keyword evidence="3" id="KW-1185">Reference proteome</keyword>
<dbReference type="Pfam" id="PF01965">
    <property type="entry name" value="DJ-1_PfpI"/>
    <property type="match status" value="1"/>
</dbReference>
<reference evidence="2 3" key="1">
    <citation type="journal article" date="2021" name="Commun. Biol.">
        <title>The genome of Shorea leprosula (Dipterocarpaceae) highlights the ecological relevance of drought in aseasonal tropical rainforests.</title>
        <authorList>
            <person name="Ng K.K.S."/>
            <person name="Kobayashi M.J."/>
            <person name="Fawcett J.A."/>
            <person name="Hatakeyama M."/>
            <person name="Paape T."/>
            <person name="Ng C.H."/>
            <person name="Ang C.C."/>
            <person name="Tnah L.H."/>
            <person name="Lee C.T."/>
            <person name="Nishiyama T."/>
            <person name="Sese J."/>
            <person name="O'Brien M.J."/>
            <person name="Copetti D."/>
            <person name="Mohd Noor M.I."/>
            <person name="Ong R.C."/>
            <person name="Putra M."/>
            <person name="Sireger I.Z."/>
            <person name="Indrioko S."/>
            <person name="Kosugi Y."/>
            <person name="Izuno A."/>
            <person name="Isagi Y."/>
            <person name="Lee S.L."/>
            <person name="Shimizu K.K."/>
        </authorList>
    </citation>
    <scope>NUCLEOTIDE SEQUENCE [LARGE SCALE GENOMIC DNA]</scope>
    <source>
        <strain evidence="2">214</strain>
    </source>
</reference>
<dbReference type="AlphaFoldDB" id="A0AAV5IS27"/>
<dbReference type="GO" id="GO:0005737">
    <property type="term" value="C:cytoplasm"/>
    <property type="evidence" value="ECO:0007669"/>
    <property type="project" value="TreeGrafter"/>
</dbReference>
<gene>
    <name evidence="2" type="ORF">SLEP1_g14119</name>
</gene>
<organism evidence="2 3">
    <name type="scientific">Rubroshorea leprosula</name>
    <dbReference type="NCBI Taxonomy" id="152421"/>
    <lineage>
        <taxon>Eukaryota</taxon>
        <taxon>Viridiplantae</taxon>
        <taxon>Streptophyta</taxon>
        <taxon>Embryophyta</taxon>
        <taxon>Tracheophyta</taxon>
        <taxon>Spermatophyta</taxon>
        <taxon>Magnoliopsida</taxon>
        <taxon>eudicotyledons</taxon>
        <taxon>Gunneridae</taxon>
        <taxon>Pentapetalae</taxon>
        <taxon>rosids</taxon>
        <taxon>malvids</taxon>
        <taxon>Malvales</taxon>
        <taxon>Dipterocarpaceae</taxon>
        <taxon>Rubroshorea</taxon>
    </lineage>
</organism>
<feature type="domain" description="DJ-1/PfpI" evidence="1">
    <location>
        <begin position="16"/>
        <end position="110"/>
    </location>
</feature>
<dbReference type="EMBL" id="BPVZ01000017">
    <property type="protein sequence ID" value="GKV01572.1"/>
    <property type="molecule type" value="Genomic_DNA"/>
</dbReference>
<evidence type="ECO:0000313" key="2">
    <source>
        <dbReference type="EMBL" id="GKV01572.1"/>
    </source>
</evidence>
<evidence type="ECO:0000259" key="1">
    <source>
        <dbReference type="Pfam" id="PF01965"/>
    </source>
</evidence>
<dbReference type="Proteomes" id="UP001054252">
    <property type="component" value="Unassembled WGS sequence"/>
</dbReference>
<accession>A0AAV5IS27</accession>
<name>A0AAV5IS27_9ROSI</name>
<protein>
    <recommendedName>
        <fullName evidence="1">DJ-1/PfpI domain-containing protein</fullName>
    </recommendedName>
</protein>
<dbReference type="SUPFAM" id="SSF52317">
    <property type="entry name" value="Class I glutamine amidotransferase-like"/>
    <property type="match status" value="1"/>
</dbReference>
<dbReference type="PANTHER" id="PTHR48094">
    <property type="entry name" value="PROTEIN/NUCLEIC ACID DEGLYCASE DJ-1-RELATED"/>
    <property type="match status" value="1"/>
</dbReference>
<dbReference type="InterPro" id="IPR002818">
    <property type="entry name" value="DJ-1/PfpI"/>
</dbReference>
<dbReference type="InterPro" id="IPR050325">
    <property type="entry name" value="Prot/Nucl_acid_deglycase"/>
</dbReference>
<sequence length="132" mass="14424">MLFDLTPLNVLFHYGLSGGRWWAEQLQKSRILKKLLKEQDKAGRICGAVCSSPAILHKYGLPKEKRATAHPSAISMLTNAVDGANLVIDGKIITGKGLGTVLDFALAIVSKLFDDARARSVAEGLIFEFSRR</sequence>
<evidence type="ECO:0000313" key="3">
    <source>
        <dbReference type="Proteomes" id="UP001054252"/>
    </source>
</evidence>
<proteinExistence type="predicted"/>
<comment type="caution">
    <text evidence="2">The sequence shown here is derived from an EMBL/GenBank/DDBJ whole genome shotgun (WGS) entry which is preliminary data.</text>
</comment>